<keyword evidence="1" id="KW-0812">Transmembrane</keyword>
<dbReference type="PATRIC" id="fig|273035.7.peg.1781"/>
<dbReference type="AlphaFoldDB" id="A0A0K2JI97"/>
<sequence>MDMKFKTTKEYKKIKRDFIKDIFLLSSVAFLVVLVGSDFLSFFIYLLILSWNDKYFLHNNLNNQANVIDKPNRLLHMKSYFWFNDKKEIIRSFTGSGNFSESSF</sequence>
<evidence type="ECO:0000256" key="1">
    <source>
        <dbReference type="SAM" id="Phobius"/>
    </source>
</evidence>
<dbReference type="STRING" id="273035.SKUN_001440"/>
<dbReference type="EMBL" id="CP010899">
    <property type="protein sequence ID" value="ALA98304.1"/>
    <property type="molecule type" value="Genomic_DNA"/>
</dbReference>
<protein>
    <submittedName>
        <fullName evidence="2">Spiroplasmavirus-related protein</fullName>
    </submittedName>
</protein>
<gene>
    <name evidence="2" type="ORF">SKUN_001440</name>
</gene>
<keyword evidence="1" id="KW-1133">Transmembrane helix</keyword>
<organism evidence="2 3">
    <name type="scientific">Spiroplasma kunkelii CR2-3x</name>
    <dbReference type="NCBI Taxonomy" id="273035"/>
    <lineage>
        <taxon>Bacteria</taxon>
        <taxon>Bacillati</taxon>
        <taxon>Mycoplasmatota</taxon>
        <taxon>Mollicutes</taxon>
        <taxon>Entomoplasmatales</taxon>
        <taxon>Spiroplasmataceae</taxon>
        <taxon>Spiroplasma</taxon>
    </lineage>
</organism>
<feature type="transmembrane region" description="Helical" evidence="1">
    <location>
        <begin position="21"/>
        <end position="48"/>
    </location>
</feature>
<proteinExistence type="predicted"/>
<accession>A0A0K2JI97</accession>
<dbReference type="Proteomes" id="UP000062963">
    <property type="component" value="Chromosome"/>
</dbReference>
<reference evidence="2 3" key="1">
    <citation type="journal article" date="2015" name="Genome Announc.">
        <title>Complete Genome Sequence of Spiroplasma kunkelii Strain CR2-3x, Causal Agent of Corn Stunt Disease in Zea mays L.</title>
        <authorList>
            <person name="Davis R.E."/>
            <person name="Shao J."/>
            <person name="Dally E.L."/>
            <person name="Zhao Y."/>
            <person name="Gasparich G.E."/>
            <person name="Gaynor B.J."/>
            <person name="Athey J.C."/>
            <person name="Harrison N.A."/>
            <person name="Donofrio N."/>
        </authorList>
    </citation>
    <scope>NUCLEOTIDE SEQUENCE [LARGE SCALE GENOMIC DNA]</scope>
    <source>
        <strain evidence="2 3">CR2-3x</strain>
    </source>
</reference>
<dbReference type="RefSeq" id="WP_235511013.1">
    <property type="nucleotide sequence ID" value="NZ_CP010899.1"/>
</dbReference>
<name>A0A0K2JI97_SPIKU</name>
<keyword evidence="1" id="KW-0472">Membrane</keyword>
<keyword evidence="3" id="KW-1185">Reference proteome</keyword>
<evidence type="ECO:0000313" key="2">
    <source>
        <dbReference type="EMBL" id="ALA98304.1"/>
    </source>
</evidence>
<evidence type="ECO:0000313" key="3">
    <source>
        <dbReference type="Proteomes" id="UP000062963"/>
    </source>
</evidence>
<dbReference type="KEGG" id="skn:SKUN_001440"/>